<evidence type="ECO:0000256" key="3">
    <source>
        <dbReference type="ARBA" id="ARBA00022729"/>
    </source>
</evidence>
<dbReference type="InterPro" id="IPR002889">
    <property type="entry name" value="WSC_carb-bd"/>
</dbReference>
<proteinExistence type="predicted"/>
<dbReference type="PROSITE" id="PS51212">
    <property type="entry name" value="WSC"/>
    <property type="match status" value="2"/>
</dbReference>
<evidence type="ECO:0000256" key="1">
    <source>
        <dbReference type="ARBA" id="ARBA00004167"/>
    </source>
</evidence>
<reference evidence="10" key="1">
    <citation type="journal article" date="2021" name="Nat. Commun.">
        <title>Genetic determinants of endophytism in the Arabidopsis root mycobiome.</title>
        <authorList>
            <person name="Mesny F."/>
            <person name="Miyauchi S."/>
            <person name="Thiergart T."/>
            <person name="Pickel B."/>
            <person name="Atanasova L."/>
            <person name="Karlsson M."/>
            <person name="Huettel B."/>
            <person name="Barry K.W."/>
            <person name="Haridas S."/>
            <person name="Chen C."/>
            <person name="Bauer D."/>
            <person name="Andreopoulos W."/>
            <person name="Pangilinan J."/>
            <person name="LaButti K."/>
            <person name="Riley R."/>
            <person name="Lipzen A."/>
            <person name="Clum A."/>
            <person name="Drula E."/>
            <person name="Henrissat B."/>
            <person name="Kohler A."/>
            <person name="Grigoriev I.V."/>
            <person name="Martin F.M."/>
            <person name="Hacquard S."/>
        </authorList>
    </citation>
    <scope>NUCLEOTIDE SEQUENCE</scope>
    <source>
        <strain evidence="10">MPI-SDFR-AT-0117</strain>
    </source>
</reference>
<feature type="compositionally biased region" description="Low complexity" evidence="7">
    <location>
        <begin position="994"/>
        <end position="1078"/>
    </location>
</feature>
<evidence type="ECO:0000256" key="7">
    <source>
        <dbReference type="SAM" id="MobiDB-lite"/>
    </source>
</evidence>
<dbReference type="OrthoDB" id="5985073at2759"/>
<feature type="domain" description="WSC" evidence="9">
    <location>
        <begin position="1092"/>
        <end position="1188"/>
    </location>
</feature>
<evidence type="ECO:0000256" key="4">
    <source>
        <dbReference type="ARBA" id="ARBA00022989"/>
    </source>
</evidence>
<dbReference type="Gene3D" id="2.60.40.10">
    <property type="entry name" value="Immunoglobulins"/>
    <property type="match status" value="1"/>
</dbReference>
<feature type="region of interest" description="Disordered" evidence="7">
    <location>
        <begin position="993"/>
        <end position="1086"/>
    </location>
</feature>
<feature type="chain" id="PRO_5040480376" description="WSC domain-containing protein" evidence="8">
    <location>
        <begin position="20"/>
        <end position="1496"/>
    </location>
</feature>
<dbReference type="InterPro" id="IPR051836">
    <property type="entry name" value="Kremen_rcpt"/>
</dbReference>
<keyword evidence="3 8" id="KW-0732">Signal</keyword>
<gene>
    <name evidence="10" type="ORF">F5X68DRAFT_250938</name>
</gene>
<feature type="signal peptide" evidence="8">
    <location>
        <begin position="1"/>
        <end position="19"/>
    </location>
</feature>
<dbReference type="GO" id="GO:0005886">
    <property type="term" value="C:plasma membrane"/>
    <property type="evidence" value="ECO:0007669"/>
    <property type="project" value="TreeGrafter"/>
</dbReference>
<comment type="subcellular location">
    <subcellularLocation>
        <location evidence="1">Membrane</location>
        <topology evidence="1">Single-pass membrane protein</topology>
    </subcellularLocation>
</comment>
<evidence type="ECO:0000256" key="5">
    <source>
        <dbReference type="ARBA" id="ARBA00023136"/>
    </source>
</evidence>
<dbReference type="PANTHER" id="PTHR24269:SF16">
    <property type="entry name" value="PROTEIN SLG1"/>
    <property type="match status" value="1"/>
</dbReference>
<dbReference type="SMART" id="SM00321">
    <property type="entry name" value="WSC"/>
    <property type="match status" value="2"/>
</dbReference>
<keyword evidence="2" id="KW-0812">Transmembrane</keyword>
<dbReference type="Proteomes" id="UP000770015">
    <property type="component" value="Unassembled WGS sequence"/>
</dbReference>
<keyword evidence="4" id="KW-1133">Transmembrane helix</keyword>
<accession>A0A9P8VJB2</accession>
<name>A0A9P8VJB2_9PEZI</name>
<dbReference type="InterPro" id="IPR013783">
    <property type="entry name" value="Ig-like_fold"/>
</dbReference>
<evidence type="ECO:0000256" key="8">
    <source>
        <dbReference type="SAM" id="SignalP"/>
    </source>
</evidence>
<comment type="caution">
    <text evidence="10">The sequence shown here is derived from an EMBL/GenBank/DDBJ whole genome shotgun (WGS) entry which is preliminary data.</text>
</comment>
<evidence type="ECO:0000256" key="6">
    <source>
        <dbReference type="ARBA" id="ARBA00023180"/>
    </source>
</evidence>
<keyword evidence="5" id="KW-0472">Membrane</keyword>
<evidence type="ECO:0000313" key="11">
    <source>
        <dbReference type="Proteomes" id="UP000770015"/>
    </source>
</evidence>
<evidence type="ECO:0000256" key="2">
    <source>
        <dbReference type="ARBA" id="ARBA00022692"/>
    </source>
</evidence>
<dbReference type="PANTHER" id="PTHR24269">
    <property type="entry name" value="KREMEN PROTEIN"/>
    <property type="match status" value="1"/>
</dbReference>
<evidence type="ECO:0000259" key="9">
    <source>
        <dbReference type="PROSITE" id="PS51212"/>
    </source>
</evidence>
<dbReference type="EMBL" id="JAGSXJ010000004">
    <property type="protein sequence ID" value="KAH6692719.1"/>
    <property type="molecule type" value="Genomic_DNA"/>
</dbReference>
<protein>
    <recommendedName>
        <fullName evidence="9">WSC domain-containing protein</fullName>
    </recommendedName>
</protein>
<sequence length="1496" mass="154428">MRWVFGVLAALPALVNTLAGTDSFRDVDLTQSGHLPNHNMDPGVVGSSNFRTLWEFASDDTNELFLAKPLIYTPPGGSELIITSSEKNIIRIFDAKSGTLVKQRQLQEPFRREHTNCGDIPNFVGITGTPIIDPATSIMYVMSKGYREGVEQDTISGIYKLFAIHVPSLEDATGFPTLIDGHNADNDRSKYFIGGVALQRPSLTEVNGHIVAGFGSHCGRWNYTGYLVAVSKQPNVGVTSIWATESAPGAPSPVSGNISTEDGGKAGIWQSGFGLPTIGNAIYFTTGNGQGMHNGNLPANGRDPMSTLSHTTVRMELSADGKFSQIDYFQPYEYTSLNAADRDVGSGGFMVLDPTVFKGTGVDRMGIIAGKHRRAYVLNANDLGGFRNGPGALDKTIQTIELPGSVYGGWGSYPHEGGYVYVTTIGFPLQAFRLGHDAEGRPVFSEAGRSTWTSAGRVGVGQMTVTSTNGQPGTGIVWITDVTDGLRAFKAIPENGEMIEIPLPRPLRGANKFQRPVFGDGRVYYQAQGHRLFCLGSPVAQAVTCSPVDFGSLELGQTTTATVSCTANAALSVTGCDIANPSFKCDASSLPTGRVAAGASFTFGVSWDLETTESVTPGIVTSTLTLDLDVAAEFGSSAVVSLEGTAISQGPFLTTSSGQVPFGDIVLYEGASTFLDASISLENSGNATLTITGVAAGSANITGTDLGSSFSAEDFPVAGDTIAAGERINVAARFESSTEGEYNSIITIWSDGGDVTLNLTAGVRSPPIARFEVADGAGGWNNLEPNYSFSFGDITAGDSAASQIRVCNDGGSTMTITISKPPDAAQLFAVNPAHDLAEGVAVHPDSCEIGNIAVRSSPLQPNTPIQVIRSSWAITTDGLNATTGVDSGIHDIQLDARIVPKQTGPLLANGMARYQYVGCFSDTSLGRNLQNQINTAAQQATNTQGQCQTLVGERGCMGDDTQACGGDGGYMSLFADAERFDIPAFIASIKAGQSPTSSSAVPVQSSTSSAAAPTTTSSAPVPPTTTSSVVVPPTTTSSSAAPSTTTSSAPVVSTTSSAPVVSTTSSSAAVPSGSIPASPLNPNQPATAGDGKWEYYGCFNDLVDNVRSLGARNTASDSMSAEFCATFSNANGGPYNYFGLTYGRECFAGWELNAAALRVPEADCSSSCAGTTFGRCGGFRKLSVYRNVNPAAPPSGPEHVKQVGDYSWLGCYTTATSGRALTGKTYASDAMTVQSCAAFCLADNYKYAGIEYSRECRCGNTLNTGSVLTETAQCSMLCKGNAQQFCGAGGRLDMYELIPGSGATSTIIVSTSSAAPSSIVSSATPTSSDVISSAEPSSIIPSSAPSSAVSEASSTEAASSSEVPSSAPSSEAPSSAINSGSISSAEPSSSEASSEVPSSIFSSEASSTPAPSSSEASSAVSADVSTTISPSSLEPSSVEPSSSLAPSSAPSSESSVISSSDISLPSSVLSSAVSQTTRWVCSAVVEDVVIGFSSVV</sequence>
<keyword evidence="11" id="KW-1185">Reference proteome</keyword>
<keyword evidence="6" id="KW-0325">Glycoprotein</keyword>
<feature type="region of interest" description="Disordered" evidence="7">
    <location>
        <begin position="1317"/>
        <end position="1464"/>
    </location>
</feature>
<dbReference type="Pfam" id="PF01822">
    <property type="entry name" value="WSC"/>
    <property type="match status" value="2"/>
</dbReference>
<feature type="domain" description="WSC" evidence="9">
    <location>
        <begin position="1205"/>
        <end position="1298"/>
    </location>
</feature>
<evidence type="ECO:0000313" key="10">
    <source>
        <dbReference type="EMBL" id="KAH6692719.1"/>
    </source>
</evidence>
<organism evidence="10 11">
    <name type="scientific">Plectosphaerella plurivora</name>
    <dbReference type="NCBI Taxonomy" id="936078"/>
    <lineage>
        <taxon>Eukaryota</taxon>
        <taxon>Fungi</taxon>
        <taxon>Dikarya</taxon>
        <taxon>Ascomycota</taxon>
        <taxon>Pezizomycotina</taxon>
        <taxon>Sordariomycetes</taxon>
        <taxon>Hypocreomycetidae</taxon>
        <taxon>Glomerellales</taxon>
        <taxon>Plectosphaerellaceae</taxon>
        <taxon>Plectosphaerella</taxon>
    </lineage>
</organism>